<evidence type="ECO:0000256" key="1">
    <source>
        <dbReference type="ARBA" id="ARBA00022723"/>
    </source>
</evidence>
<evidence type="ECO:0000256" key="2">
    <source>
        <dbReference type="ARBA" id="ARBA00022837"/>
    </source>
</evidence>
<evidence type="ECO:0000259" key="3">
    <source>
        <dbReference type="Pfam" id="PF05567"/>
    </source>
</evidence>
<evidence type="ECO:0000313" key="5">
    <source>
        <dbReference type="Proteomes" id="UP000276223"/>
    </source>
</evidence>
<dbReference type="OrthoDB" id="7156875at2"/>
<organism evidence="4 5">
    <name type="scientific">Desulfosoma caldarium</name>
    <dbReference type="NCBI Taxonomy" id="610254"/>
    <lineage>
        <taxon>Bacteria</taxon>
        <taxon>Pseudomonadati</taxon>
        <taxon>Thermodesulfobacteriota</taxon>
        <taxon>Syntrophobacteria</taxon>
        <taxon>Syntrophobacterales</taxon>
        <taxon>Syntrophobacteraceae</taxon>
        <taxon>Desulfosoma</taxon>
    </lineage>
</organism>
<evidence type="ECO:0000313" key="4">
    <source>
        <dbReference type="EMBL" id="ROR01929.1"/>
    </source>
</evidence>
<reference evidence="4 5" key="1">
    <citation type="submission" date="2018-11" db="EMBL/GenBank/DDBJ databases">
        <title>Genomic Encyclopedia of Type Strains, Phase IV (KMG-IV): sequencing the most valuable type-strain genomes for metagenomic binning, comparative biology and taxonomic classification.</title>
        <authorList>
            <person name="Goeker M."/>
        </authorList>
    </citation>
    <scope>NUCLEOTIDE SEQUENCE [LARGE SCALE GENOMIC DNA]</scope>
    <source>
        <strain evidence="4 5">DSM 22027</strain>
    </source>
</reference>
<dbReference type="AlphaFoldDB" id="A0A3N1VIR3"/>
<keyword evidence="2" id="KW-0106">Calcium</keyword>
<protein>
    <submittedName>
        <fullName evidence="4">PilC-like protein with beta-propeller domain</fullName>
    </submittedName>
</protein>
<dbReference type="GO" id="GO:0046872">
    <property type="term" value="F:metal ion binding"/>
    <property type="evidence" value="ECO:0007669"/>
    <property type="project" value="UniProtKB-KW"/>
</dbReference>
<proteinExistence type="predicted"/>
<feature type="domain" description="PilY1 beta-propeller" evidence="3">
    <location>
        <begin position="874"/>
        <end position="1108"/>
    </location>
</feature>
<sequence>MNQGQGIVHEMNTALDWGHGGKDARRVCFLPLILAMTVGWVIFRSFPAGADVCEPSRSVHYEGSWQRDHFSVLDSSVVLDPQSGHLTLRVGTGDDPFSGLVTAMDQEVRVTLVDVGIEASGHHLGYFLKSVAEKKGYVRGDGTLDRKTFVRAIDFTNPASYDNETFTYIWTCLDDEDQNGILNKPHGEGCLRSFPDAALSAVDFATSEEALAVVDDGTGLAFVPDGDGHLTPRDMTKSLGIIGEGQEIVFFLVPKGRFEDAYVSKASWNRDVYEGLEPCTTDFADDTGRRKFQLAQPAMEDGSCTPVSGWLSERALQRLREVLGLVFDPDQEVSLSLQTGKKFSHVVTASTPDVPGVRLMGWEDDVGGGDTDHNDLVFAVTIKAAGRVVSQDLSSARLWETHSFITSVDFEVTDRRAPCEGLKSGFVLDSGELSHADVRYAISVDNGTSWIPINRWDDIIDNADGSKTRRAHLDVLGLGRSGQALKWKAILETVNTRCDPPQIVDVRVDYTASNQGEFSRSDPVVLGNVLYSSGLEMTPDPQGRLDSFRGHLHAYLIYDPAHPSTPLFQPLWDAGQALAERSLKTEARRVLMALFDAVSVQEKITVPDGTSRHFSGVVNAANVLSGSLVFRAVSSAGLPLMLRDTGNGILAGDGIGTFNRSSGEYTLEFTHAPCEGCAVIAEYARAASSPVLRPFSAETTTALLLGLDDSKVHGVGFTWDLNGDGHYDQEDRQAVIRRILGFDNATQKRAWPLDGIDHSTPAVVGPPCLPPWYFGTQTVDEERDAYDAWRQSKAVAQRKTVAYVGSQGGMVHAFHAGRYRHGDDPSTIVKENRGYFEAHDYGDGAELWAFIPPSALSRLSSLLKPQPWILPPSVNASPCVQDVAVRTQTGVTFKTVLVSAQGVGGESVFALDVTDPDNPAFLWEYTDPILFRSRGAPAMARVGRLNDAGSPLWAVFVNSGQTGPLEPPSLFLLDAARGKPIRKVSLDFGESTRGSLLSGSPALVDTDGNGYVDRAYVADNNGHVIRVDFPDHGQMPWDAARIHVSLFVKVSASVYAAPVVYLAHRYKADGSIAEAHVKVMFGTGDDPARADSPNTPTGYRFYVFDDVCRMDWTEDTLRTPEGLPCSSQGMKAESDAEWVWALPSGHRIWAEAVAAAGRVYFGTAVSDTDDPCSPLQDKANKGGKVYAVDLSALNTLVDPVLVAETEGNVTGLFVEDEHLYARVISRDGGARVQIVGDGVFNNETALGTRFVTKKVKGSWHRFLEK</sequence>
<gene>
    <name evidence="4" type="ORF">EDC27_1123</name>
</gene>
<dbReference type="EMBL" id="RJVA01000010">
    <property type="protein sequence ID" value="ROR01929.1"/>
    <property type="molecule type" value="Genomic_DNA"/>
</dbReference>
<keyword evidence="1" id="KW-0479">Metal-binding</keyword>
<comment type="caution">
    <text evidence="4">The sequence shown here is derived from an EMBL/GenBank/DDBJ whole genome shotgun (WGS) entry which is preliminary data.</text>
</comment>
<accession>A0A3N1VIR3</accession>
<name>A0A3N1VIR3_9BACT</name>
<dbReference type="Pfam" id="PF05567">
    <property type="entry name" value="T4P_PilY1"/>
    <property type="match status" value="1"/>
</dbReference>
<dbReference type="Proteomes" id="UP000276223">
    <property type="component" value="Unassembled WGS sequence"/>
</dbReference>
<keyword evidence="5" id="KW-1185">Reference proteome</keyword>
<dbReference type="InterPro" id="IPR008707">
    <property type="entry name" value="B-propeller_PilY1"/>
</dbReference>